<protein>
    <submittedName>
        <fullName evidence="4">Unnamed protein product</fullName>
    </submittedName>
</protein>
<evidence type="ECO:0000256" key="3">
    <source>
        <dbReference type="SAM" id="MobiDB-lite"/>
    </source>
</evidence>
<feature type="region of interest" description="Disordered" evidence="3">
    <location>
        <begin position="428"/>
        <end position="450"/>
    </location>
</feature>
<dbReference type="InterPro" id="IPR006689">
    <property type="entry name" value="Small_GTPase_ARF/SAR"/>
</dbReference>
<organism evidence="4 5">
    <name type="scientific">Candida boidinii</name>
    <name type="common">Yeast</name>
    <dbReference type="NCBI Taxonomy" id="5477"/>
    <lineage>
        <taxon>Eukaryota</taxon>
        <taxon>Fungi</taxon>
        <taxon>Dikarya</taxon>
        <taxon>Ascomycota</taxon>
        <taxon>Saccharomycotina</taxon>
        <taxon>Pichiomycetes</taxon>
        <taxon>Pichiales</taxon>
        <taxon>Pichiaceae</taxon>
        <taxon>Ogataea</taxon>
        <taxon>Ogataea/Candida clade</taxon>
    </lineage>
</organism>
<evidence type="ECO:0000313" key="5">
    <source>
        <dbReference type="Proteomes" id="UP001165120"/>
    </source>
</evidence>
<sequence length="501" mass="56224">MGLPNSGKSTFIKSLNGEVFEIDTIPTKYMEITTINYNQSMLRDLLGKEPDFKNFEFQSNKNNNKNNNFEVADEESSPLLKNNGSNNLNINIDQALLSDDAINEDVINDGDNNSSSNESVQLPDSLILKLLDLSGQFKYQNNLWKDIIIDKEEEYNINLIIFFIDVSDELRIQESKCKLLEIMLLNNDINRGGKQLPILIIGNKCDLIDDTTRPFLGGFTDVFDSTANSYPHNKNYSNNLSNNNNINSLSLTSSVSKNNDAFNNLLNDDIKSGSGTAVRSKRSKIKNHQVKYGNGHGSTNNNDILYSDSTNSNISNNNTNSTGINNNNSNNKKIINSSASIASKLFTKDELLLNFLGIEINDNKTRIFLTVSNEIYDNFLKKNENLNNLNKFTNVIRENLKFKLIELNFDVGIFTLSLKNDSTIKSANKSKNSNINDSTDKNKNKKNSYLNLLPSSPSIFDKRTYSSSSSSAKRSLLNDANSLKDDIDNLSDVLNWIFGIH</sequence>
<dbReference type="AlphaFoldDB" id="A0A9W6SUB2"/>
<feature type="compositionally biased region" description="Low complexity" evidence="3">
    <location>
        <begin position="428"/>
        <end position="437"/>
    </location>
</feature>
<keyword evidence="5" id="KW-1185">Reference proteome</keyword>
<keyword evidence="1" id="KW-0547">Nucleotide-binding</keyword>
<dbReference type="InterPro" id="IPR027417">
    <property type="entry name" value="P-loop_NTPase"/>
</dbReference>
<reference evidence="4" key="1">
    <citation type="submission" date="2023-04" db="EMBL/GenBank/DDBJ databases">
        <title>Candida boidinii NBRC 10035.</title>
        <authorList>
            <person name="Ichikawa N."/>
            <person name="Sato H."/>
            <person name="Tonouchi N."/>
        </authorList>
    </citation>
    <scope>NUCLEOTIDE SEQUENCE</scope>
    <source>
        <strain evidence="4">NBRC 10035</strain>
    </source>
</reference>
<gene>
    <name evidence="4" type="ORF">Cboi02_000079300</name>
</gene>
<dbReference type="Proteomes" id="UP001165120">
    <property type="component" value="Unassembled WGS sequence"/>
</dbReference>
<dbReference type="Pfam" id="PF00025">
    <property type="entry name" value="Arf"/>
    <property type="match status" value="1"/>
</dbReference>
<name>A0A9W6SUB2_CANBO</name>
<proteinExistence type="predicted"/>
<dbReference type="GO" id="GO:0003924">
    <property type="term" value="F:GTPase activity"/>
    <property type="evidence" value="ECO:0007669"/>
    <property type="project" value="InterPro"/>
</dbReference>
<dbReference type="GO" id="GO:0005525">
    <property type="term" value="F:GTP binding"/>
    <property type="evidence" value="ECO:0007669"/>
    <property type="project" value="UniProtKB-KW"/>
</dbReference>
<comment type="caution">
    <text evidence="4">The sequence shown here is derived from an EMBL/GenBank/DDBJ whole genome shotgun (WGS) entry which is preliminary data.</text>
</comment>
<feature type="region of interest" description="Disordered" evidence="3">
    <location>
        <begin position="273"/>
        <end position="301"/>
    </location>
</feature>
<dbReference type="OrthoDB" id="2011769at2759"/>
<dbReference type="SUPFAM" id="SSF52540">
    <property type="entry name" value="P-loop containing nucleoside triphosphate hydrolases"/>
    <property type="match status" value="1"/>
</dbReference>
<evidence type="ECO:0000256" key="2">
    <source>
        <dbReference type="ARBA" id="ARBA00023134"/>
    </source>
</evidence>
<keyword evidence="2" id="KW-0342">GTP-binding</keyword>
<evidence type="ECO:0000313" key="4">
    <source>
        <dbReference type="EMBL" id="GME67368.1"/>
    </source>
</evidence>
<dbReference type="EMBL" id="BSXN01000159">
    <property type="protein sequence ID" value="GME67368.1"/>
    <property type="molecule type" value="Genomic_DNA"/>
</dbReference>
<dbReference type="Gene3D" id="3.40.50.300">
    <property type="entry name" value="P-loop containing nucleotide triphosphate hydrolases"/>
    <property type="match status" value="1"/>
</dbReference>
<evidence type="ECO:0000256" key="1">
    <source>
        <dbReference type="ARBA" id="ARBA00022741"/>
    </source>
</evidence>
<accession>A0A9W6SUB2</accession>
<feature type="compositionally biased region" description="Basic residues" evidence="3">
    <location>
        <begin position="279"/>
        <end position="289"/>
    </location>
</feature>